<dbReference type="PANTHER" id="PTHR44520">
    <property type="entry name" value="RESPONSE REGULATOR RCP1-RELATED"/>
    <property type="match status" value="1"/>
</dbReference>
<dbReference type="PANTHER" id="PTHR44520:SF2">
    <property type="entry name" value="RESPONSE REGULATOR RCP1"/>
    <property type="match status" value="1"/>
</dbReference>
<dbReference type="AlphaFoldDB" id="A0A917I340"/>
<dbReference type="PROSITE" id="PS50110">
    <property type="entry name" value="RESPONSE_REGULATORY"/>
    <property type="match status" value="1"/>
</dbReference>
<feature type="modified residue" description="4-aspartylphosphate" evidence="1">
    <location>
        <position position="59"/>
    </location>
</feature>
<dbReference type="GO" id="GO:0000160">
    <property type="term" value="P:phosphorelay signal transduction system"/>
    <property type="evidence" value="ECO:0007669"/>
    <property type="project" value="InterPro"/>
</dbReference>
<accession>A0A917I340</accession>
<name>A0A917I340_9SPHI</name>
<sequence length="134" mass="15052">MELRVMIIDDDKIFNLMTTVLLRNTGITINPISCTSGQEALALLLSPTTQDTAFLLFLDINMPMMSGWEVLARIEELACPPPIYVVMVTSSIDEADKAKAMSYERVIGYMVKPIKREKLIALKNVIALTDFFSY</sequence>
<dbReference type="RefSeq" id="WP_188508323.1">
    <property type="nucleotide sequence ID" value="NZ_BMER01000006.1"/>
</dbReference>
<dbReference type="SUPFAM" id="SSF52172">
    <property type="entry name" value="CheY-like"/>
    <property type="match status" value="1"/>
</dbReference>
<dbReference type="InterPro" id="IPR001789">
    <property type="entry name" value="Sig_transdc_resp-reg_receiver"/>
</dbReference>
<evidence type="ECO:0000256" key="1">
    <source>
        <dbReference type="PROSITE-ProRule" id="PRU00169"/>
    </source>
</evidence>
<evidence type="ECO:0000313" key="3">
    <source>
        <dbReference type="EMBL" id="GGH03419.1"/>
    </source>
</evidence>
<dbReference type="SMART" id="SM00448">
    <property type="entry name" value="REC"/>
    <property type="match status" value="1"/>
</dbReference>
<protein>
    <submittedName>
        <fullName evidence="3">Response regulator</fullName>
    </submittedName>
</protein>
<evidence type="ECO:0000259" key="2">
    <source>
        <dbReference type="PROSITE" id="PS50110"/>
    </source>
</evidence>
<dbReference type="InterPro" id="IPR052893">
    <property type="entry name" value="TCS_response_regulator"/>
</dbReference>
<reference evidence="3" key="2">
    <citation type="submission" date="2020-09" db="EMBL/GenBank/DDBJ databases">
        <authorList>
            <person name="Sun Q."/>
            <person name="Zhou Y."/>
        </authorList>
    </citation>
    <scope>NUCLEOTIDE SEQUENCE</scope>
    <source>
        <strain evidence="3">CGMCC 1.12195</strain>
    </source>
</reference>
<proteinExistence type="predicted"/>
<gene>
    <name evidence="3" type="ORF">GCM10007415_44510</name>
</gene>
<keyword evidence="1" id="KW-0597">Phosphoprotein</keyword>
<evidence type="ECO:0000313" key="4">
    <source>
        <dbReference type="Proteomes" id="UP000660862"/>
    </source>
</evidence>
<organism evidence="3 4">
    <name type="scientific">Parapedobacter pyrenivorans</name>
    <dbReference type="NCBI Taxonomy" id="1305674"/>
    <lineage>
        <taxon>Bacteria</taxon>
        <taxon>Pseudomonadati</taxon>
        <taxon>Bacteroidota</taxon>
        <taxon>Sphingobacteriia</taxon>
        <taxon>Sphingobacteriales</taxon>
        <taxon>Sphingobacteriaceae</taxon>
        <taxon>Parapedobacter</taxon>
    </lineage>
</organism>
<reference evidence="3" key="1">
    <citation type="journal article" date="2014" name="Int. J. Syst. Evol. Microbiol.">
        <title>Complete genome sequence of Corynebacterium casei LMG S-19264T (=DSM 44701T), isolated from a smear-ripened cheese.</title>
        <authorList>
            <consortium name="US DOE Joint Genome Institute (JGI-PGF)"/>
            <person name="Walter F."/>
            <person name="Albersmeier A."/>
            <person name="Kalinowski J."/>
            <person name="Ruckert C."/>
        </authorList>
    </citation>
    <scope>NUCLEOTIDE SEQUENCE</scope>
    <source>
        <strain evidence="3">CGMCC 1.12195</strain>
    </source>
</reference>
<dbReference type="EMBL" id="BMER01000006">
    <property type="protein sequence ID" value="GGH03419.1"/>
    <property type="molecule type" value="Genomic_DNA"/>
</dbReference>
<dbReference type="Gene3D" id="3.40.50.2300">
    <property type="match status" value="1"/>
</dbReference>
<keyword evidence="4" id="KW-1185">Reference proteome</keyword>
<feature type="domain" description="Response regulatory" evidence="2">
    <location>
        <begin position="4"/>
        <end position="127"/>
    </location>
</feature>
<dbReference type="InterPro" id="IPR011006">
    <property type="entry name" value="CheY-like_superfamily"/>
</dbReference>
<dbReference type="Pfam" id="PF00072">
    <property type="entry name" value="Response_reg"/>
    <property type="match status" value="1"/>
</dbReference>
<comment type="caution">
    <text evidence="3">The sequence shown here is derived from an EMBL/GenBank/DDBJ whole genome shotgun (WGS) entry which is preliminary data.</text>
</comment>
<dbReference type="Proteomes" id="UP000660862">
    <property type="component" value="Unassembled WGS sequence"/>
</dbReference>
<dbReference type="CDD" id="cd00156">
    <property type="entry name" value="REC"/>
    <property type="match status" value="1"/>
</dbReference>